<dbReference type="AlphaFoldDB" id="A0AAD7F837"/>
<accession>A0AAD7F837</accession>
<keyword evidence="3" id="KW-1185">Reference proteome</keyword>
<feature type="non-terminal residue" evidence="2">
    <location>
        <position position="148"/>
    </location>
</feature>
<protein>
    <recommendedName>
        <fullName evidence="4">F-box domain-containing protein</fullName>
    </recommendedName>
</protein>
<sequence length="148" mass="16447">MDASDTSSLQSPGETVGDQKHDAPDAGRLYTLLHSNEPPKAAEIPFLRTITSEMGARLVSIDDEIKQLQTRRRTLALSHEQHKSVLSPLRSLAPEILGEIFAWTLPTVSEAFCRSQFQFGESPWNLTHVCSHWRAIAISAPSLWSLLV</sequence>
<feature type="region of interest" description="Disordered" evidence="1">
    <location>
        <begin position="1"/>
        <end position="24"/>
    </location>
</feature>
<name>A0AAD7F837_9AGAR</name>
<evidence type="ECO:0000256" key="1">
    <source>
        <dbReference type="SAM" id="MobiDB-lite"/>
    </source>
</evidence>
<evidence type="ECO:0000313" key="2">
    <source>
        <dbReference type="EMBL" id="KAJ7607971.1"/>
    </source>
</evidence>
<evidence type="ECO:0008006" key="4">
    <source>
        <dbReference type="Google" id="ProtNLM"/>
    </source>
</evidence>
<proteinExistence type="predicted"/>
<dbReference type="EMBL" id="JARKIF010000047">
    <property type="protein sequence ID" value="KAJ7607971.1"/>
    <property type="molecule type" value="Genomic_DNA"/>
</dbReference>
<feature type="compositionally biased region" description="Polar residues" evidence="1">
    <location>
        <begin position="1"/>
        <end position="13"/>
    </location>
</feature>
<comment type="caution">
    <text evidence="2">The sequence shown here is derived from an EMBL/GenBank/DDBJ whole genome shotgun (WGS) entry which is preliminary data.</text>
</comment>
<dbReference type="Proteomes" id="UP001221142">
    <property type="component" value="Unassembled WGS sequence"/>
</dbReference>
<gene>
    <name evidence="2" type="ORF">FB45DRAFT_763795</name>
</gene>
<organism evidence="2 3">
    <name type="scientific">Roridomyces roridus</name>
    <dbReference type="NCBI Taxonomy" id="1738132"/>
    <lineage>
        <taxon>Eukaryota</taxon>
        <taxon>Fungi</taxon>
        <taxon>Dikarya</taxon>
        <taxon>Basidiomycota</taxon>
        <taxon>Agaricomycotina</taxon>
        <taxon>Agaricomycetes</taxon>
        <taxon>Agaricomycetidae</taxon>
        <taxon>Agaricales</taxon>
        <taxon>Marasmiineae</taxon>
        <taxon>Mycenaceae</taxon>
        <taxon>Roridomyces</taxon>
    </lineage>
</organism>
<evidence type="ECO:0000313" key="3">
    <source>
        <dbReference type="Proteomes" id="UP001221142"/>
    </source>
</evidence>
<reference evidence="2" key="1">
    <citation type="submission" date="2023-03" db="EMBL/GenBank/DDBJ databases">
        <title>Massive genome expansion in bonnet fungi (Mycena s.s.) driven by repeated elements and novel gene families across ecological guilds.</title>
        <authorList>
            <consortium name="Lawrence Berkeley National Laboratory"/>
            <person name="Harder C.B."/>
            <person name="Miyauchi S."/>
            <person name="Viragh M."/>
            <person name="Kuo A."/>
            <person name="Thoen E."/>
            <person name="Andreopoulos B."/>
            <person name="Lu D."/>
            <person name="Skrede I."/>
            <person name="Drula E."/>
            <person name="Henrissat B."/>
            <person name="Morin E."/>
            <person name="Kohler A."/>
            <person name="Barry K."/>
            <person name="LaButti K."/>
            <person name="Morin E."/>
            <person name="Salamov A."/>
            <person name="Lipzen A."/>
            <person name="Mereny Z."/>
            <person name="Hegedus B."/>
            <person name="Baldrian P."/>
            <person name="Stursova M."/>
            <person name="Weitz H."/>
            <person name="Taylor A."/>
            <person name="Grigoriev I.V."/>
            <person name="Nagy L.G."/>
            <person name="Martin F."/>
            <person name="Kauserud H."/>
        </authorList>
    </citation>
    <scope>NUCLEOTIDE SEQUENCE</scope>
    <source>
        <strain evidence="2">9284</strain>
    </source>
</reference>